<dbReference type="AlphaFoldDB" id="A0A177IDF8"/>
<accession>A0A177IDF8</accession>
<organism evidence="1 2">
    <name type="scientific">Methylorubrum populi</name>
    <dbReference type="NCBI Taxonomy" id="223967"/>
    <lineage>
        <taxon>Bacteria</taxon>
        <taxon>Pseudomonadati</taxon>
        <taxon>Pseudomonadota</taxon>
        <taxon>Alphaproteobacteria</taxon>
        <taxon>Hyphomicrobiales</taxon>
        <taxon>Methylobacteriaceae</taxon>
        <taxon>Methylorubrum</taxon>
    </lineage>
</organism>
<sequence>MSVAKARESSEQWIELPEPDLDRYFMRSRPKAANDNRRMLPEVFRAVQLGACVALIGAVTLIGALV</sequence>
<dbReference type="RefSeq" id="WP_012456399.1">
    <property type="nucleotide sequence ID" value="NZ_CP039546.1"/>
</dbReference>
<evidence type="ECO:0000313" key="1">
    <source>
        <dbReference type="EMBL" id="KAB7783285.1"/>
    </source>
</evidence>
<name>A0A177IDF8_9HYPH</name>
<protein>
    <submittedName>
        <fullName evidence="1">Uncharacterized protein</fullName>
    </submittedName>
</protein>
<gene>
    <name evidence="1" type="ORF">F8B43_4579</name>
</gene>
<comment type="caution">
    <text evidence="1">The sequence shown here is derived from an EMBL/GenBank/DDBJ whole genome shotgun (WGS) entry which is preliminary data.</text>
</comment>
<proteinExistence type="predicted"/>
<dbReference type="EMBL" id="WEKV01000018">
    <property type="protein sequence ID" value="KAB7783285.1"/>
    <property type="molecule type" value="Genomic_DNA"/>
</dbReference>
<reference evidence="1 2" key="1">
    <citation type="submission" date="2019-10" db="EMBL/GenBank/DDBJ databases">
        <title>Draft Genome Sequence of the Caffeine Degrading Methylotroph Methylorubrum populi PINKEL.</title>
        <authorList>
            <person name="Dawson S.C."/>
            <person name="Zhang X."/>
            <person name="Wright M.E."/>
            <person name="Sharma G."/>
            <person name="Langner J.T."/>
            <person name="Ditty J.L."/>
            <person name="Subuyuj G.A."/>
        </authorList>
    </citation>
    <scope>NUCLEOTIDE SEQUENCE [LARGE SCALE GENOMIC DNA]</scope>
    <source>
        <strain evidence="1 2">Pinkel</strain>
    </source>
</reference>
<evidence type="ECO:0000313" key="2">
    <source>
        <dbReference type="Proteomes" id="UP000469949"/>
    </source>
</evidence>
<dbReference type="OMA" id="MSIAKVR"/>
<dbReference type="Proteomes" id="UP000469949">
    <property type="component" value="Unassembled WGS sequence"/>
</dbReference>